<dbReference type="KEGG" id="bsc:COCSADRAFT_76802"/>
<name>M2RTG2_COCSN</name>
<dbReference type="HOGENOM" id="CLU_200841_0_0_1"/>
<dbReference type="EMBL" id="KB445637">
    <property type="protein sequence ID" value="EMD69869.1"/>
    <property type="molecule type" value="Genomic_DNA"/>
</dbReference>
<evidence type="ECO:0000313" key="1">
    <source>
        <dbReference type="EMBL" id="EMD69869.1"/>
    </source>
</evidence>
<dbReference type="RefSeq" id="XP_007695069.1">
    <property type="nucleotide sequence ID" value="XM_007696879.1"/>
</dbReference>
<protein>
    <submittedName>
        <fullName evidence="1">Uncharacterized protein</fullName>
    </submittedName>
</protein>
<sequence>RASKVESAYLEIVTKYNYYKEKSLRYFINTASRQYTGCITIKAEYSLFISNKD</sequence>
<evidence type="ECO:0000313" key="2">
    <source>
        <dbReference type="Proteomes" id="UP000016934"/>
    </source>
</evidence>
<dbReference type="AlphaFoldDB" id="M2RTG2"/>
<dbReference type="Proteomes" id="UP000016934">
    <property type="component" value="Unassembled WGS sequence"/>
</dbReference>
<accession>M2RTG2</accession>
<dbReference type="GeneID" id="19140583"/>
<keyword evidence="2" id="KW-1185">Reference proteome</keyword>
<gene>
    <name evidence="1" type="ORF">COCSADRAFT_76802</name>
</gene>
<reference evidence="1 2" key="1">
    <citation type="journal article" date="2012" name="PLoS Pathog.">
        <title>Diverse lifestyles and strategies of plant pathogenesis encoded in the genomes of eighteen Dothideomycetes fungi.</title>
        <authorList>
            <person name="Ohm R.A."/>
            <person name="Feau N."/>
            <person name="Henrissat B."/>
            <person name="Schoch C.L."/>
            <person name="Horwitz B.A."/>
            <person name="Barry K.W."/>
            <person name="Condon B.J."/>
            <person name="Copeland A.C."/>
            <person name="Dhillon B."/>
            <person name="Glaser F."/>
            <person name="Hesse C.N."/>
            <person name="Kosti I."/>
            <person name="LaButti K."/>
            <person name="Lindquist E.A."/>
            <person name="Lucas S."/>
            <person name="Salamov A.A."/>
            <person name="Bradshaw R.E."/>
            <person name="Ciuffetti L."/>
            <person name="Hamelin R.C."/>
            <person name="Kema G.H.J."/>
            <person name="Lawrence C."/>
            <person name="Scott J.A."/>
            <person name="Spatafora J.W."/>
            <person name="Turgeon B.G."/>
            <person name="de Wit P.J.G.M."/>
            <person name="Zhong S."/>
            <person name="Goodwin S.B."/>
            <person name="Grigoriev I.V."/>
        </authorList>
    </citation>
    <scope>NUCLEOTIDE SEQUENCE [LARGE SCALE GENOMIC DNA]</scope>
    <source>
        <strain evidence="2">ND90Pr / ATCC 201652</strain>
    </source>
</reference>
<reference evidence="2" key="2">
    <citation type="journal article" date="2013" name="PLoS Genet.">
        <title>Comparative genome structure, secondary metabolite, and effector coding capacity across Cochliobolus pathogens.</title>
        <authorList>
            <person name="Condon B.J."/>
            <person name="Leng Y."/>
            <person name="Wu D."/>
            <person name="Bushley K.E."/>
            <person name="Ohm R.A."/>
            <person name="Otillar R."/>
            <person name="Martin J."/>
            <person name="Schackwitz W."/>
            <person name="Grimwood J."/>
            <person name="MohdZainudin N."/>
            <person name="Xue C."/>
            <person name="Wang R."/>
            <person name="Manning V.A."/>
            <person name="Dhillon B."/>
            <person name="Tu Z.J."/>
            <person name="Steffenson B.J."/>
            <person name="Salamov A."/>
            <person name="Sun H."/>
            <person name="Lowry S."/>
            <person name="LaButti K."/>
            <person name="Han J."/>
            <person name="Copeland A."/>
            <person name="Lindquist E."/>
            <person name="Barry K."/>
            <person name="Schmutz J."/>
            <person name="Baker S.E."/>
            <person name="Ciuffetti L.M."/>
            <person name="Grigoriev I.V."/>
            <person name="Zhong S."/>
            <person name="Turgeon B.G."/>
        </authorList>
    </citation>
    <scope>NUCLEOTIDE SEQUENCE [LARGE SCALE GENOMIC DNA]</scope>
    <source>
        <strain evidence="2">ND90Pr / ATCC 201652</strain>
    </source>
</reference>
<organism evidence="1 2">
    <name type="scientific">Cochliobolus sativus (strain ND90Pr / ATCC 201652)</name>
    <name type="common">Common root rot and spot blotch fungus</name>
    <name type="synonym">Bipolaris sorokiniana</name>
    <dbReference type="NCBI Taxonomy" id="665912"/>
    <lineage>
        <taxon>Eukaryota</taxon>
        <taxon>Fungi</taxon>
        <taxon>Dikarya</taxon>
        <taxon>Ascomycota</taxon>
        <taxon>Pezizomycotina</taxon>
        <taxon>Dothideomycetes</taxon>
        <taxon>Pleosporomycetidae</taxon>
        <taxon>Pleosporales</taxon>
        <taxon>Pleosporineae</taxon>
        <taxon>Pleosporaceae</taxon>
        <taxon>Bipolaris</taxon>
    </lineage>
</organism>
<dbReference type="OrthoDB" id="3796976at2759"/>
<proteinExistence type="predicted"/>
<feature type="non-terminal residue" evidence="1">
    <location>
        <position position="1"/>
    </location>
</feature>